<keyword evidence="4" id="KW-0812">Transmembrane</keyword>
<keyword evidence="4" id="KW-1134">Transmembrane beta strand</keyword>
<dbReference type="Pfam" id="PF03958">
    <property type="entry name" value="Secretin_N"/>
    <property type="match status" value="1"/>
</dbReference>
<keyword evidence="3 9" id="KW-0813">Transport</keyword>
<evidence type="ECO:0000256" key="10">
    <source>
        <dbReference type="SAM" id="MobiDB-lite"/>
    </source>
</evidence>
<keyword evidence="7" id="KW-0472">Membrane</keyword>
<feature type="compositionally biased region" description="Basic and acidic residues" evidence="10">
    <location>
        <begin position="39"/>
        <end position="61"/>
    </location>
</feature>
<dbReference type="PANTHER" id="PTHR30332:SF25">
    <property type="entry name" value="SECRETIN XPSD"/>
    <property type="match status" value="1"/>
</dbReference>
<keyword evidence="5" id="KW-0732">Signal</keyword>
<evidence type="ECO:0000256" key="5">
    <source>
        <dbReference type="ARBA" id="ARBA00022729"/>
    </source>
</evidence>
<evidence type="ECO:0000256" key="9">
    <source>
        <dbReference type="RuleBase" id="RU004004"/>
    </source>
</evidence>
<dbReference type="NCBIfam" id="TIGR02517">
    <property type="entry name" value="type_II_gspD"/>
    <property type="match status" value="1"/>
</dbReference>
<evidence type="ECO:0000256" key="2">
    <source>
        <dbReference type="ARBA" id="ARBA00006980"/>
    </source>
</evidence>
<dbReference type="GO" id="GO:0015628">
    <property type="term" value="P:protein secretion by the type II secretion system"/>
    <property type="evidence" value="ECO:0007669"/>
    <property type="project" value="InterPro"/>
</dbReference>
<dbReference type="EMBL" id="DRIH01000176">
    <property type="protein sequence ID" value="HEC68160.1"/>
    <property type="molecule type" value="Genomic_DNA"/>
</dbReference>
<dbReference type="AlphaFoldDB" id="A0A7C1W434"/>
<feature type="domain" description="NolW-like" evidence="12">
    <location>
        <begin position="324"/>
        <end position="412"/>
    </location>
</feature>
<reference evidence="13" key="1">
    <citation type="journal article" date="2020" name="mSystems">
        <title>Genome- and Community-Level Interaction Insights into Carbon Utilization and Element Cycling Functions of Hydrothermarchaeota in Hydrothermal Sediment.</title>
        <authorList>
            <person name="Zhou Z."/>
            <person name="Liu Y."/>
            <person name="Xu W."/>
            <person name="Pan J."/>
            <person name="Luo Z.H."/>
            <person name="Li M."/>
        </authorList>
    </citation>
    <scope>NUCLEOTIDE SEQUENCE [LARGE SCALE GENOMIC DNA]</scope>
    <source>
        <strain evidence="13">HyVt-389</strain>
    </source>
</reference>
<dbReference type="PANTHER" id="PTHR30332">
    <property type="entry name" value="PROBABLE GENERAL SECRETION PATHWAY PROTEIN D"/>
    <property type="match status" value="1"/>
</dbReference>
<dbReference type="PRINTS" id="PR01032">
    <property type="entry name" value="PHAGEIV"/>
</dbReference>
<dbReference type="GO" id="GO:0009279">
    <property type="term" value="C:cell outer membrane"/>
    <property type="evidence" value="ECO:0007669"/>
    <property type="project" value="UniProtKB-SubCell"/>
</dbReference>
<dbReference type="Proteomes" id="UP000885738">
    <property type="component" value="Unassembled WGS sequence"/>
</dbReference>
<comment type="subcellular location">
    <subcellularLocation>
        <location evidence="1 9">Cell outer membrane</location>
    </subcellularLocation>
</comment>
<dbReference type="InterPro" id="IPR013356">
    <property type="entry name" value="T2SS_GspD"/>
</dbReference>
<organism evidence="13">
    <name type="scientific">Desulfofervidus auxilii</name>
    <dbReference type="NCBI Taxonomy" id="1621989"/>
    <lineage>
        <taxon>Bacteria</taxon>
        <taxon>Pseudomonadati</taxon>
        <taxon>Thermodesulfobacteriota</taxon>
        <taxon>Candidatus Desulfofervidia</taxon>
        <taxon>Candidatus Desulfofervidales</taxon>
        <taxon>Candidatus Desulfofervidaceae</taxon>
        <taxon>Candidatus Desulfofervidus</taxon>
    </lineage>
</organism>
<dbReference type="InterPro" id="IPR004846">
    <property type="entry name" value="T2SS/T3SS_dom"/>
</dbReference>
<dbReference type="Gene3D" id="3.30.1370.120">
    <property type="match status" value="3"/>
</dbReference>
<dbReference type="GO" id="GO:0015627">
    <property type="term" value="C:type II protein secretion system complex"/>
    <property type="evidence" value="ECO:0007669"/>
    <property type="project" value="InterPro"/>
</dbReference>
<evidence type="ECO:0000313" key="13">
    <source>
        <dbReference type="EMBL" id="HEC68160.1"/>
    </source>
</evidence>
<evidence type="ECO:0000259" key="11">
    <source>
        <dbReference type="Pfam" id="PF00263"/>
    </source>
</evidence>
<evidence type="ECO:0000256" key="7">
    <source>
        <dbReference type="ARBA" id="ARBA00023136"/>
    </source>
</evidence>
<dbReference type="InterPro" id="IPR038591">
    <property type="entry name" value="NolW-like_sf"/>
</dbReference>
<accession>A0A7C1W434</accession>
<dbReference type="InterPro" id="IPR005644">
    <property type="entry name" value="NolW-like"/>
</dbReference>
<evidence type="ECO:0000256" key="3">
    <source>
        <dbReference type="ARBA" id="ARBA00022448"/>
    </source>
</evidence>
<evidence type="ECO:0000256" key="6">
    <source>
        <dbReference type="ARBA" id="ARBA00022927"/>
    </source>
</evidence>
<evidence type="ECO:0000256" key="8">
    <source>
        <dbReference type="ARBA" id="ARBA00023237"/>
    </source>
</evidence>
<dbReference type="PRINTS" id="PR00811">
    <property type="entry name" value="BCTERIALGSPD"/>
</dbReference>
<keyword evidence="6" id="KW-0653">Protein transport</keyword>
<sequence length="677" mass="75369">MCKISLWLIVFIVIILSNCPPIVSEVINQDPPSRQIRVSPKEPRPEKKVEPSQEKKMPTERIKKKGGPQKIELNFEGAPLTEVIRVILGDYLNKNYTVQPNLNPGLTLFIRGKYTDTELFNFLRQALNLNNIDIIEKEGMYFLVRKEKAAQFGLTIVKGKEQLEKMKEPAILIYRLSYIEPEVALKTIKPFLSSGSPTVVNKAISGIILADEVENIKTALKLLQTLDSFLLKDVYIETIPLKNMDAETVVEKVKNVFSDLSILKNNPKLKENTLIMPIEKTNYVLVVTLNPELLSELKKWIEVLDSIKITEEQNLYVRFIENGLAKDIADILNEVYETGVAKISEKATETTAKTEKKKIVAAKLPSQGLPSGQVTGKIKIIADEINNALVILATPQDYKIIERAIKALDIMPREVLLEVLVAEVSLRGSIEQGVEWWLKKRGVDVGRMDVSFGGEPPKPEEFKPSQALSLYFGSLSENVLSLLTLLSDISEVNVIASPTVLAIDHKEAKITVGGEVPTVSSTITGIEATAGQVAASIQYMPYGTILTVTPHISSAGVVRMEVKQEFSDVAKTKVAGQETYEKFTREVETNLVAKDGQTVVIGGLIRTKIDKTRSGIPILMDIPILRYLFSSNTYKREKTEVLISITPHVIKRGKTAAQVSEVFLDKVKGLKKLLEKK</sequence>
<dbReference type="Pfam" id="PF00263">
    <property type="entry name" value="Secretin"/>
    <property type="match status" value="1"/>
</dbReference>
<evidence type="ECO:0000259" key="12">
    <source>
        <dbReference type="Pfam" id="PF03958"/>
    </source>
</evidence>
<gene>
    <name evidence="13" type="primary">gspD</name>
    <name evidence="13" type="ORF">ENI35_05050</name>
</gene>
<comment type="similarity">
    <text evidence="2">Belongs to the bacterial secretin family. GSP D subfamily.</text>
</comment>
<dbReference type="InterPro" id="IPR001775">
    <property type="entry name" value="GspD/PilQ"/>
</dbReference>
<feature type="domain" description="Type II/III secretion system secretin-like" evidence="11">
    <location>
        <begin position="487"/>
        <end position="651"/>
    </location>
</feature>
<dbReference type="InterPro" id="IPR050810">
    <property type="entry name" value="Bact_Secretion_Sys_Channel"/>
</dbReference>
<comment type="caution">
    <text evidence="13">The sequence shown here is derived from an EMBL/GenBank/DDBJ whole genome shotgun (WGS) entry which is preliminary data.</text>
</comment>
<keyword evidence="8" id="KW-0998">Cell outer membrane</keyword>
<evidence type="ECO:0000256" key="1">
    <source>
        <dbReference type="ARBA" id="ARBA00004442"/>
    </source>
</evidence>
<protein>
    <submittedName>
        <fullName evidence="13">Type II secretion system protein GspD</fullName>
    </submittedName>
</protein>
<feature type="region of interest" description="Disordered" evidence="10">
    <location>
        <begin position="33"/>
        <end position="68"/>
    </location>
</feature>
<evidence type="ECO:0000256" key="4">
    <source>
        <dbReference type="ARBA" id="ARBA00022452"/>
    </source>
</evidence>
<proteinExistence type="inferred from homology"/>
<name>A0A7C1W434_DESA2</name>